<reference evidence="1 2" key="1">
    <citation type="submission" date="2009-11" db="EMBL/GenBank/DDBJ databases">
        <title>Annotation of Allomyces macrogynus ATCC 38327.</title>
        <authorList>
            <consortium name="The Broad Institute Genome Sequencing Platform"/>
            <person name="Russ C."/>
            <person name="Cuomo C."/>
            <person name="Burger G."/>
            <person name="Gray M.W."/>
            <person name="Holland P.W.H."/>
            <person name="King N."/>
            <person name="Lang F.B.F."/>
            <person name="Roger A.J."/>
            <person name="Ruiz-Trillo I."/>
            <person name="Young S.K."/>
            <person name="Zeng Q."/>
            <person name="Gargeya S."/>
            <person name="Fitzgerald M."/>
            <person name="Haas B."/>
            <person name="Abouelleil A."/>
            <person name="Alvarado L."/>
            <person name="Arachchi H.M."/>
            <person name="Berlin A."/>
            <person name="Chapman S.B."/>
            <person name="Gearin G."/>
            <person name="Goldberg J."/>
            <person name="Griggs A."/>
            <person name="Gujja S."/>
            <person name="Hansen M."/>
            <person name="Heiman D."/>
            <person name="Howarth C."/>
            <person name="Larimer J."/>
            <person name="Lui A."/>
            <person name="MacDonald P.J.P."/>
            <person name="McCowen C."/>
            <person name="Montmayeur A."/>
            <person name="Murphy C."/>
            <person name="Neiman D."/>
            <person name="Pearson M."/>
            <person name="Priest M."/>
            <person name="Roberts A."/>
            <person name="Saif S."/>
            <person name="Shea T."/>
            <person name="Sisk P."/>
            <person name="Stolte C."/>
            <person name="Sykes S."/>
            <person name="Wortman J."/>
            <person name="Nusbaum C."/>
            <person name="Birren B."/>
        </authorList>
    </citation>
    <scope>NUCLEOTIDE SEQUENCE [LARGE SCALE GENOMIC DNA]</scope>
    <source>
        <strain evidence="1 2">ATCC 38327</strain>
    </source>
</reference>
<accession>A0A0L0T443</accession>
<dbReference type="Proteomes" id="UP000054350">
    <property type="component" value="Unassembled WGS sequence"/>
</dbReference>
<gene>
    <name evidence="1" type="ORF">AMAG_19977</name>
</gene>
<sequence>MHTNLGLMTAALADAASATDTGAESCMHLMLRGAPVDATAPARYLAAAPVAVALESLTLPTRIRHVSRNLGDLVQHVAGAGAGPLATCQVWDRAWSSVGWMPAHTVGDRRARPVAEWVVRRATAAPVEAWEQQCVRSDEWSTPIAYPRAMPFPDEDEDVDRASYVRVCAPDPTSVRGGLEKLARAIQRADAEAAETVRALVPDEED</sequence>
<name>A0A0L0T443_ALLM3</name>
<proteinExistence type="predicted"/>
<dbReference type="EMBL" id="GG745361">
    <property type="protein sequence ID" value="KNE69470.1"/>
    <property type="molecule type" value="Genomic_DNA"/>
</dbReference>
<keyword evidence="2" id="KW-1185">Reference proteome</keyword>
<dbReference type="OrthoDB" id="271881at2759"/>
<dbReference type="AlphaFoldDB" id="A0A0L0T443"/>
<reference evidence="2" key="2">
    <citation type="submission" date="2009-11" db="EMBL/GenBank/DDBJ databases">
        <title>The Genome Sequence of Allomyces macrogynus strain ATCC 38327.</title>
        <authorList>
            <consortium name="The Broad Institute Genome Sequencing Platform"/>
            <person name="Russ C."/>
            <person name="Cuomo C."/>
            <person name="Shea T."/>
            <person name="Young S.K."/>
            <person name="Zeng Q."/>
            <person name="Koehrsen M."/>
            <person name="Haas B."/>
            <person name="Borodovsky M."/>
            <person name="Guigo R."/>
            <person name="Alvarado L."/>
            <person name="Berlin A."/>
            <person name="Borenstein D."/>
            <person name="Chen Z."/>
            <person name="Engels R."/>
            <person name="Freedman E."/>
            <person name="Gellesch M."/>
            <person name="Goldberg J."/>
            <person name="Griggs A."/>
            <person name="Gujja S."/>
            <person name="Heiman D."/>
            <person name="Hepburn T."/>
            <person name="Howarth C."/>
            <person name="Jen D."/>
            <person name="Larson L."/>
            <person name="Lewis B."/>
            <person name="Mehta T."/>
            <person name="Park D."/>
            <person name="Pearson M."/>
            <person name="Roberts A."/>
            <person name="Saif S."/>
            <person name="Shenoy N."/>
            <person name="Sisk P."/>
            <person name="Stolte C."/>
            <person name="Sykes S."/>
            <person name="Walk T."/>
            <person name="White J."/>
            <person name="Yandava C."/>
            <person name="Burger G."/>
            <person name="Gray M.W."/>
            <person name="Holland P.W.H."/>
            <person name="King N."/>
            <person name="Lang F.B.F."/>
            <person name="Roger A.J."/>
            <person name="Ruiz-Trillo I."/>
            <person name="Lander E."/>
            <person name="Nusbaum C."/>
        </authorList>
    </citation>
    <scope>NUCLEOTIDE SEQUENCE [LARGE SCALE GENOMIC DNA]</scope>
    <source>
        <strain evidence="2">ATCC 38327</strain>
    </source>
</reference>
<evidence type="ECO:0000313" key="1">
    <source>
        <dbReference type="EMBL" id="KNE69470.1"/>
    </source>
</evidence>
<protein>
    <submittedName>
        <fullName evidence="1">Uncharacterized protein</fullName>
    </submittedName>
</protein>
<organism evidence="1 2">
    <name type="scientific">Allomyces macrogynus (strain ATCC 38327)</name>
    <name type="common">Allomyces javanicus var. macrogynus</name>
    <dbReference type="NCBI Taxonomy" id="578462"/>
    <lineage>
        <taxon>Eukaryota</taxon>
        <taxon>Fungi</taxon>
        <taxon>Fungi incertae sedis</taxon>
        <taxon>Blastocladiomycota</taxon>
        <taxon>Blastocladiomycetes</taxon>
        <taxon>Blastocladiales</taxon>
        <taxon>Blastocladiaceae</taxon>
        <taxon>Allomyces</taxon>
    </lineage>
</organism>
<dbReference type="VEuPathDB" id="FungiDB:AMAG_19977"/>
<evidence type="ECO:0000313" key="2">
    <source>
        <dbReference type="Proteomes" id="UP000054350"/>
    </source>
</evidence>